<dbReference type="EC" id="5.1.2.1" evidence="3"/>
<dbReference type="Gene3D" id="3.40.50.11440">
    <property type="match status" value="1"/>
</dbReference>
<proteinExistence type="predicted"/>
<evidence type="ECO:0000313" key="4">
    <source>
        <dbReference type="Proteomes" id="UP000662904"/>
    </source>
</evidence>
<dbReference type="AlphaFoldDB" id="A0A8A0RM69"/>
<keyword evidence="3" id="KW-0413">Isomerase</keyword>
<feature type="domain" description="Lactate racemase C-terminal" evidence="2">
    <location>
        <begin position="284"/>
        <end position="421"/>
    </location>
</feature>
<dbReference type="GO" id="GO:0050043">
    <property type="term" value="F:lactate racemase activity"/>
    <property type="evidence" value="ECO:0007669"/>
    <property type="project" value="UniProtKB-EC"/>
</dbReference>
<sequence>MYQTVDFGYGRNTVTGEFPAKNILNKLENRKIKALDDPRVEIINALNNPIDSPPLKDIVKPGEKIVVVISDITRSVGNRILIPVLLEQLTERMKIPKDDITILTATGTHRPHTSEELIRLVGEEVYRNYRIIDHEGAKKEDMVYLGTTSRGTPIYINKLAAEADRVITTGGIIYHSLAGFGGGKKSICPGICSYETIQANHKLILNDCNKGGGLHPGVGLGKTAGNPMAQDLIEIARRFKPHFMINTILNEKGQISRVVAGDIFTAHENGCKIVEEYFGLTVREQADFIVISCGGYPKDIDLYQATKAIENTMAAVRRGGRIILLAECSDGLGSQEVFDILVNYKSLKDREKALRDYFTIARAVGYIIAGCLEEKDIILVSSLPDDLVKRMGIIPKRSLKEALKDTLETLGPEAKGYLIPHASETVTFLKT</sequence>
<dbReference type="Proteomes" id="UP000662904">
    <property type="component" value="Chromosome"/>
</dbReference>
<dbReference type="Pfam" id="PF21113">
    <property type="entry name" value="LarA_C"/>
    <property type="match status" value="1"/>
</dbReference>
<dbReference type="KEGG" id="kme:H0A61_01053"/>
<dbReference type="Gene3D" id="3.90.226.30">
    <property type="match status" value="1"/>
</dbReference>
<dbReference type="Pfam" id="PF09861">
    <property type="entry name" value="Lar_N"/>
    <property type="match status" value="1"/>
</dbReference>
<dbReference type="PANTHER" id="PTHR33171:SF17">
    <property type="entry name" value="LARA-LIKE N-TERMINAL DOMAIN-CONTAINING PROTEIN"/>
    <property type="match status" value="1"/>
</dbReference>
<dbReference type="InterPro" id="IPR018657">
    <property type="entry name" value="LarA-like_N"/>
</dbReference>
<evidence type="ECO:0000259" key="1">
    <source>
        <dbReference type="Pfam" id="PF09861"/>
    </source>
</evidence>
<dbReference type="NCBIfam" id="NF033504">
    <property type="entry name" value="Ni_dep_LarA"/>
    <property type="match status" value="1"/>
</dbReference>
<dbReference type="PANTHER" id="PTHR33171">
    <property type="entry name" value="LAR_N DOMAIN-CONTAINING PROTEIN"/>
    <property type="match status" value="1"/>
</dbReference>
<dbReference type="EMBL" id="CP059066">
    <property type="protein sequence ID" value="QSQ08710.1"/>
    <property type="molecule type" value="Genomic_DNA"/>
</dbReference>
<evidence type="ECO:0000259" key="2">
    <source>
        <dbReference type="Pfam" id="PF21113"/>
    </source>
</evidence>
<dbReference type="RefSeq" id="WP_206708914.1">
    <property type="nucleotide sequence ID" value="NZ_CP059066.1"/>
</dbReference>
<dbReference type="InterPro" id="IPR048520">
    <property type="entry name" value="LarA_C"/>
</dbReference>
<evidence type="ECO:0000313" key="3">
    <source>
        <dbReference type="EMBL" id="QSQ08710.1"/>
    </source>
</evidence>
<accession>A0A8A0RM69</accession>
<feature type="domain" description="LarA-like N-terminal" evidence="1">
    <location>
        <begin position="9"/>
        <end position="209"/>
    </location>
</feature>
<keyword evidence="4" id="KW-1185">Reference proteome</keyword>
<dbReference type="InterPro" id="IPR043166">
    <property type="entry name" value="LarA-like_C"/>
</dbReference>
<protein>
    <submittedName>
        <fullName evidence="3">Lactate racemase</fullName>
        <ecNumber evidence="3">5.1.2.1</ecNumber>
    </submittedName>
</protein>
<organism evidence="3 4">
    <name type="scientific">Koleobacter methoxysyntrophicus</name>
    <dbReference type="NCBI Taxonomy" id="2751313"/>
    <lineage>
        <taxon>Bacteria</taxon>
        <taxon>Bacillati</taxon>
        <taxon>Bacillota</taxon>
        <taxon>Clostridia</taxon>
        <taxon>Koleobacterales</taxon>
        <taxon>Koleobacteraceae</taxon>
        <taxon>Koleobacter</taxon>
    </lineage>
</organism>
<dbReference type="InterPro" id="IPR047926">
    <property type="entry name" value="Ni_dep_LarA"/>
</dbReference>
<name>A0A8A0RM69_9FIRM</name>
<reference evidence="3" key="1">
    <citation type="submission" date="2020-07" db="EMBL/GenBank/DDBJ databases">
        <title>Koleobacter methoxysyntrophicus gen. nov., sp. nov., a novel anaerobic bacterium isolated from deep subsurface oil field and proposal of Koleobacterales ord. nov. in the phylum Firmicutes.</title>
        <authorList>
            <person name="Sakamoto S."/>
            <person name="Tamaki H."/>
        </authorList>
    </citation>
    <scope>NUCLEOTIDE SEQUENCE</scope>
    <source>
        <strain evidence="3">NRmbB1</strain>
    </source>
</reference>
<gene>
    <name evidence="3" type="primary">larA</name>
    <name evidence="3" type="ORF">H0A61_01053</name>
</gene>
<dbReference type="InterPro" id="IPR048068">
    <property type="entry name" value="LarA-like"/>
</dbReference>